<dbReference type="Pfam" id="PF00071">
    <property type="entry name" value="Ras"/>
    <property type="match status" value="1"/>
</dbReference>
<feature type="compositionally biased region" description="Basic residues" evidence="4">
    <location>
        <begin position="208"/>
        <end position="217"/>
    </location>
</feature>
<keyword evidence="3" id="KW-0342">GTP-binding</keyword>
<dbReference type="GO" id="GO:0005764">
    <property type="term" value="C:lysosome"/>
    <property type="evidence" value="ECO:0007669"/>
    <property type="project" value="TreeGrafter"/>
</dbReference>
<comment type="similarity">
    <text evidence="1">Belongs to the small GTPase superfamily. Rab family.</text>
</comment>
<dbReference type="GO" id="GO:0045335">
    <property type="term" value="C:phagocytic vesicle"/>
    <property type="evidence" value="ECO:0007669"/>
    <property type="project" value="TreeGrafter"/>
</dbReference>
<sequence length="217" mass="24103">MPASSVKILIIGDSSCGKTSILHQFVHGKFEESYKATVACEFALKILKVDDISIRLNLWDIAGQDRLGGISNLFCRDAAGALVLTDINIPETLDNAVQWKHQVDLHLEADGSNNIPMVLAVNKYDLIEEDEKVGSIKEENTEQYLKEFAKKNKFSGVFRTSAKTGKNVTATFSKLVYEILKHQAENDEETTTRDTKVKGESLVIPGAKPKRKKNCDC</sequence>
<dbReference type="GO" id="GO:0005525">
    <property type="term" value="F:GTP binding"/>
    <property type="evidence" value="ECO:0007669"/>
    <property type="project" value="UniProtKB-KW"/>
</dbReference>
<dbReference type="InterPro" id="IPR005225">
    <property type="entry name" value="Small_GTP-bd"/>
</dbReference>
<dbReference type="SMART" id="SM00176">
    <property type="entry name" value="RAN"/>
    <property type="match status" value="1"/>
</dbReference>
<dbReference type="Proteomes" id="UP001295684">
    <property type="component" value="Unassembled WGS sequence"/>
</dbReference>
<evidence type="ECO:0000313" key="5">
    <source>
        <dbReference type="EMBL" id="CAI2380320.1"/>
    </source>
</evidence>
<gene>
    <name evidence="5" type="ORF">ECRASSUSDP1_LOCUS21754</name>
</gene>
<dbReference type="SMART" id="SM00175">
    <property type="entry name" value="RAB"/>
    <property type="match status" value="1"/>
</dbReference>
<evidence type="ECO:0000256" key="3">
    <source>
        <dbReference type="ARBA" id="ARBA00023134"/>
    </source>
</evidence>
<dbReference type="PROSITE" id="PS51419">
    <property type="entry name" value="RAB"/>
    <property type="match status" value="1"/>
</dbReference>
<evidence type="ECO:0008006" key="7">
    <source>
        <dbReference type="Google" id="ProtNLM"/>
    </source>
</evidence>
<dbReference type="GO" id="GO:0008333">
    <property type="term" value="P:endosome to lysosome transport"/>
    <property type="evidence" value="ECO:0007669"/>
    <property type="project" value="TreeGrafter"/>
</dbReference>
<feature type="compositionally biased region" description="Basic and acidic residues" evidence="4">
    <location>
        <begin position="184"/>
        <end position="199"/>
    </location>
</feature>
<dbReference type="Gene3D" id="3.40.50.300">
    <property type="entry name" value="P-loop containing nucleotide triphosphate hydrolases"/>
    <property type="match status" value="1"/>
</dbReference>
<dbReference type="InterPro" id="IPR001806">
    <property type="entry name" value="Small_GTPase"/>
</dbReference>
<dbReference type="PRINTS" id="PR00449">
    <property type="entry name" value="RASTRNSFRMNG"/>
</dbReference>
<dbReference type="GO" id="GO:0003924">
    <property type="term" value="F:GTPase activity"/>
    <property type="evidence" value="ECO:0007669"/>
    <property type="project" value="InterPro"/>
</dbReference>
<comment type="caution">
    <text evidence="5">The sequence shown here is derived from an EMBL/GenBank/DDBJ whole genome shotgun (WGS) entry which is preliminary data.</text>
</comment>
<feature type="region of interest" description="Disordered" evidence="4">
    <location>
        <begin position="184"/>
        <end position="217"/>
    </location>
</feature>
<dbReference type="EMBL" id="CAMPGE010022271">
    <property type="protein sequence ID" value="CAI2380320.1"/>
    <property type="molecule type" value="Genomic_DNA"/>
</dbReference>
<evidence type="ECO:0000256" key="4">
    <source>
        <dbReference type="SAM" id="MobiDB-lite"/>
    </source>
</evidence>
<dbReference type="SMART" id="SM00174">
    <property type="entry name" value="RHO"/>
    <property type="match status" value="1"/>
</dbReference>
<dbReference type="AlphaFoldDB" id="A0AAD1XY33"/>
<dbReference type="NCBIfam" id="TIGR00231">
    <property type="entry name" value="small_GTP"/>
    <property type="match status" value="1"/>
</dbReference>
<keyword evidence="6" id="KW-1185">Reference proteome</keyword>
<evidence type="ECO:0000256" key="2">
    <source>
        <dbReference type="ARBA" id="ARBA00022741"/>
    </source>
</evidence>
<proteinExistence type="inferred from homology"/>
<protein>
    <recommendedName>
        <fullName evidence="7">Ras-related protein Rab</fullName>
    </recommendedName>
</protein>
<evidence type="ECO:0000313" key="6">
    <source>
        <dbReference type="Proteomes" id="UP001295684"/>
    </source>
</evidence>
<dbReference type="PROSITE" id="PS51421">
    <property type="entry name" value="RAS"/>
    <property type="match status" value="1"/>
</dbReference>
<organism evidence="5 6">
    <name type="scientific">Euplotes crassus</name>
    <dbReference type="NCBI Taxonomy" id="5936"/>
    <lineage>
        <taxon>Eukaryota</taxon>
        <taxon>Sar</taxon>
        <taxon>Alveolata</taxon>
        <taxon>Ciliophora</taxon>
        <taxon>Intramacronucleata</taxon>
        <taxon>Spirotrichea</taxon>
        <taxon>Hypotrichia</taxon>
        <taxon>Euplotida</taxon>
        <taxon>Euplotidae</taxon>
        <taxon>Moneuplotes</taxon>
    </lineage>
</organism>
<dbReference type="SMART" id="SM00173">
    <property type="entry name" value="RAS"/>
    <property type="match status" value="1"/>
</dbReference>
<evidence type="ECO:0000256" key="1">
    <source>
        <dbReference type="ARBA" id="ARBA00006270"/>
    </source>
</evidence>
<dbReference type="GO" id="GO:0005770">
    <property type="term" value="C:late endosome"/>
    <property type="evidence" value="ECO:0007669"/>
    <property type="project" value="TreeGrafter"/>
</dbReference>
<accession>A0AAD1XY33</accession>
<name>A0AAD1XY33_EUPCR</name>
<dbReference type="InterPro" id="IPR027417">
    <property type="entry name" value="P-loop_NTPase"/>
</dbReference>
<reference evidence="5" key="1">
    <citation type="submission" date="2023-07" db="EMBL/GenBank/DDBJ databases">
        <authorList>
            <consortium name="AG Swart"/>
            <person name="Singh M."/>
            <person name="Singh A."/>
            <person name="Seah K."/>
            <person name="Emmerich C."/>
        </authorList>
    </citation>
    <scope>NUCLEOTIDE SEQUENCE</scope>
    <source>
        <strain evidence="5">DP1</strain>
    </source>
</reference>
<dbReference type="GO" id="GO:0090385">
    <property type="term" value="P:phagosome-lysosome fusion"/>
    <property type="evidence" value="ECO:0007669"/>
    <property type="project" value="TreeGrafter"/>
</dbReference>
<keyword evidence="2" id="KW-0547">Nucleotide-binding</keyword>
<dbReference type="SUPFAM" id="SSF52540">
    <property type="entry name" value="P-loop containing nucleoside triphosphate hydrolases"/>
    <property type="match status" value="1"/>
</dbReference>
<dbReference type="FunFam" id="3.40.50.300:FF:001800">
    <property type="entry name" value="Rab family GTPase"/>
    <property type="match status" value="1"/>
</dbReference>
<dbReference type="PANTHER" id="PTHR47981">
    <property type="entry name" value="RAB FAMILY"/>
    <property type="match status" value="1"/>
</dbReference>
<dbReference type="PANTHER" id="PTHR47981:SF20">
    <property type="entry name" value="RAS-RELATED PROTEIN RAB-7A"/>
    <property type="match status" value="1"/>
</dbReference>